<sequence>MEASDSKLWSECLNAQCVLPFVDSREKLETWHRYDDEERPHAVIGYNVSIALAKSRWRNQQAIVITAGKLQFSAVQPSD</sequence>
<proteinExistence type="predicted"/>
<evidence type="ECO:0000313" key="2">
    <source>
        <dbReference type="Proteomes" id="UP000436911"/>
    </source>
</evidence>
<comment type="caution">
    <text evidence="1">The sequence shown here is derived from an EMBL/GenBank/DDBJ whole genome shotgun (WGS) entry which is preliminary data.</text>
</comment>
<dbReference type="AlphaFoldDB" id="A0A368NXQ3"/>
<gene>
    <name evidence="1" type="ORF">DXT89_23275</name>
</gene>
<accession>A0A368NXQ3</accession>
<name>A0A368NXQ3_AGRVI</name>
<dbReference type="EMBL" id="QUSG01000021">
    <property type="protein sequence ID" value="KAA3521886.1"/>
    <property type="molecule type" value="Genomic_DNA"/>
</dbReference>
<dbReference type="OrthoDB" id="9809060at2"/>
<protein>
    <recommendedName>
        <fullName evidence="3">Integrase catalytic domain-containing protein</fullName>
    </recommendedName>
</protein>
<evidence type="ECO:0000313" key="1">
    <source>
        <dbReference type="EMBL" id="KAA3521886.1"/>
    </source>
</evidence>
<reference evidence="1 2" key="1">
    <citation type="submission" date="2018-08" db="EMBL/GenBank/DDBJ databases">
        <title>Genome sequencing of Agrobacterium vitis strain ICMP 10754.</title>
        <authorList>
            <person name="Visnovsky S.B."/>
            <person name="Pitman A.R."/>
        </authorList>
    </citation>
    <scope>NUCLEOTIDE SEQUENCE [LARGE SCALE GENOMIC DNA]</scope>
    <source>
        <strain evidence="1 2">ICMP 10754</strain>
    </source>
</reference>
<evidence type="ECO:0008006" key="3">
    <source>
        <dbReference type="Google" id="ProtNLM"/>
    </source>
</evidence>
<dbReference type="Proteomes" id="UP000436911">
    <property type="component" value="Unassembled WGS sequence"/>
</dbReference>
<organism evidence="1 2">
    <name type="scientific">Agrobacterium vitis</name>
    <name type="common">Rhizobium vitis</name>
    <dbReference type="NCBI Taxonomy" id="373"/>
    <lineage>
        <taxon>Bacteria</taxon>
        <taxon>Pseudomonadati</taxon>
        <taxon>Pseudomonadota</taxon>
        <taxon>Alphaproteobacteria</taxon>
        <taxon>Hyphomicrobiales</taxon>
        <taxon>Rhizobiaceae</taxon>
        <taxon>Rhizobium/Agrobacterium group</taxon>
        <taxon>Agrobacterium</taxon>
    </lineage>
</organism>
<dbReference type="RefSeq" id="WP_081088891.1">
    <property type="nucleotide sequence ID" value="NZ_CP055265.1"/>
</dbReference>